<evidence type="ECO:0000256" key="1">
    <source>
        <dbReference type="SAM" id="Phobius"/>
    </source>
</evidence>
<reference evidence="3 4" key="1">
    <citation type="journal article" date="2012" name="Science">
        <title>Ecological populations of bacteria act as socially cohesive units of antibiotic production and resistance.</title>
        <authorList>
            <person name="Cordero O.X."/>
            <person name="Wildschutte H."/>
            <person name="Kirkup B."/>
            <person name="Proehl S."/>
            <person name="Ngo L."/>
            <person name="Hussain F."/>
            <person name="Le Roux F."/>
            <person name="Mincer T."/>
            <person name="Polz M.F."/>
        </authorList>
    </citation>
    <scope>NUCLEOTIDE SEQUENCE [LARGE SCALE GENOMIC DNA]</scope>
    <source>
        <strain evidence="3 4">1S-45</strain>
    </source>
</reference>
<evidence type="ECO:0000313" key="4">
    <source>
        <dbReference type="Proteomes" id="UP000094070"/>
    </source>
</evidence>
<name>A0A1E5E055_9VIBR</name>
<keyword evidence="4" id="KW-1185">Reference proteome</keyword>
<dbReference type="EMBL" id="AJYK02000093">
    <property type="protein sequence ID" value="OEF23401.1"/>
    <property type="molecule type" value="Genomic_DNA"/>
</dbReference>
<proteinExistence type="predicted"/>
<dbReference type="Gene3D" id="3.40.30.10">
    <property type="entry name" value="Glutaredoxin"/>
    <property type="match status" value="1"/>
</dbReference>
<keyword evidence="1" id="KW-0472">Membrane</keyword>
<evidence type="ECO:0000313" key="3">
    <source>
        <dbReference type="EMBL" id="OEF23401.1"/>
    </source>
</evidence>
<dbReference type="InterPro" id="IPR050553">
    <property type="entry name" value="Thioredoxin_ResA/DsbE_sf"/>
</dbReference>
<dbReference type="InterPro" id="IPR013766">
    <property type="entry name" value="Thioredoxin_domain"/>
</dbReference>
<dbReference type="RefSeq" id="WP_017024081.1">
    <property type="nucleotide sequence ID" value="NZ_AJYK02000093.1"/>
</dbReference>
<sequence length="174" mass="20148">MSTDKVTKSRSKKLLGWLKQLMLWLLFAIVITTAMDLWRGKDIPRDNLPPLQGITLQGKSVDIATLSQDKAVLVYFWATWCSVCNFVSPAVNQISKYYPVVSVAVRSGEDQKLQQYLQYKEYQFETINDNNHRLSSDWSLQVTPTLMVFKNGKLEYYTTGFTSLPGIWWRMFFA</sequence>
<dbReference type="CDD" id="cd03011">
    <property type="entry name" value="TlpA_like_ScsD_MtbDsbE"/>
    <property type="match status" value="1"/>
</dbReference>
<dbReference type="STRING" id="1188252.A1QC_12050"/>
<evidence type="ECO:0000259" key="2">
    <source>
        <dbReference type="PROSITE" id="PS51352"/>
    </source>
</evidence>
<dbReference type="PANTHER" id="PTHR42852:SF17">
    <property type="entry name" value="THIOREDOXIN-LIKE PROTEIN HI_1115"/>
    <property type="match status" value="1"/>
</dbReference>
<comment type="caution">
    <text evidence="3">The sequence shown here is derived from an EMBL/GenBank/DDBJ whole genome shotgun (WGS) entry which is preliminary data.</text>
</comment>
<dbReference type="eggNOG" id="COG0526">
    <property type="taxonomic scope" value="Bacteria"/>
</dbReference>
<protein>
    <submittedName>
        <fullName evidence="3">Redoxin</fullName>
    </submittedName>
</protein>
<dbReference type="PANTHER" id="PTHR42852">
    <property type="entry name" value="THIOL:DISULFIDE INTERCHANGE PROTEIN DSBE"/>
    <property type="match status" value="1"/>
</dbReference>
<dbReference type="PROSITE" id="PS51352">
    <property type="entry name" value="THIOREDOXIN_2"/>
    <property type="match status" value="1"/>
</dbReference>
<dbReference type="InterPro" id="IPR036249">
    <property type="entry name" value="Thioredoxin-like_sf"/>
</dbReference>
<dbReference type="AlphaFoldDB" id="A0A1E5E055"/>
<feature type="domain" description="Thioredoxin" evidence="2">
    <location>
        <begin position="42"/>
        <end position="174"/>
    </location>
</feature>
<keyword evidence="1" id="KW-1133">Transmembrane helix</keyword>
<gene>
    <name evidence="3" type="ORF">A1QC_12050</name>
</gene>
<keyword evidence="1" id="KW-0812">Transmembrane</keyword>
<organism evidence="3 4">
    <name type="scientific">Vibrio rumoiensis 1S-45</name>
    <dbReference type="NCBI Taxonomy" id="1188252"/>
    <lineage>
        <taxon>Bacteria</taxon>
        <taxon>Pseudomonadati</taxon>
        <taxon>Pseudomonadota</taxon>
        <taxon>Gammaproteobacteria</taxon>
        <taxon>Vibrionales</taxon>
        <taxon>Vibrionaceae</taxon>
        <taxon>Vibrio</taxon>
    </lineage>
</organism>
<dbReference type="InterPro" id="IPR012336">
    <property type="entry name" value="Thioredoxin-like_fold"/>
</dbReference>
<accession>A0A1E5E055</accession>
<dbReference type="OrthoDB" id="9796554at2"/>
<dbReference type="Proteomes" id="UP000094070">
    <property type="component" value="Unassembled WGS sequence"/>
</dbReference>
<dbReference type="Pfam" id="PF13905">
    <property type="entry name" value="Thioredoxin_8"/>
    <property type="match status" value="1"/>
</dbReference>
<feature type="transmembrane region" description="Helical" evidence="1">
    <location>
        <begin position="21"/>
        <end position="38"/>
    </location>
</feature>
<dbReference type="SUPFAM" id="SSF52833">
    <property type="entry name" value="Thioredoxin-like"/>
    <property type="match status" value="1"/>
</dbReference>